<comment type="caution">
    <text evidence="2">The sequence shown here is derived from an EMBL/GenBank/DDBJ whole genome shotgun (WGS) entry which is preliminary data.</text>
</comment>
<dbReference type="PANTHER" id="PTHR21847:SF1">
    <property type="entry name" value="EF-HAND CALCIUM-BINDING DOMAIN-CONTAINING PROTEIN 10"/>
    <property type="match status" value="1"/>
</dbReference>
<feature type="domain" description="EF-hand" evidence="1">
    <location>
        <begin position="66"/>
        <end position="101"/>
    </location>
</feature>
<organism evidence="2 3">
    <name type="scientific">Blepharisma stoltei</name>
    <dbReference type="NCBI Taxonomy" id="1481888"/>
    <lineage>
        <taxon>Eukaryota</taxon>
        <taxon>Sar</taxon>
        <taxon>Alveolata</taxon>
        <taxon>Ciliophora</taxon>
        <taxon>Postciliodesmatophora</taxon>
        <taxon>Heterotrichea</taxon>
        <taxon>Heterotrichida</taxon>
        <taxon>Blepharismidae</taxon>
        <taxon>Blepharisma</taxon>
    </lineage>
</organism>
<dbReference type="Proteomes" id="UP001162131">
    <property type="component" value="Unassembled WGS sequence"/>
</dbReference>
<dbReference type="InterPro" id="IPR039879">
    <property type="entry name" value="EFC10"/>
</dbReference>
<keyword evidence="3" id="KW-1185">Reference proteome</keyword>
<evidence type="ECO:0000259" key="1">
    <source>
        <dbReference type="PROSITE" id="PS50222"/>
    </source>
</evidence>
<dbReference type="AlphaFoldDB" id="A0AAU9J2X2"/>
<dbReference type="PROSITE" id="PS50222">
    <property type="entry name" value="EF_HAND_2"/>
    <property type="match status" value="1"/>
</dbReference>
<dbReference type="GO" id="GO:0005509">
    <property type="term" value="F:calcium ion binding"/>
    <property type="evidence" value="ECO:0007669"/>
    <property type="project" value="InterPro"/>
</dbReference>
<name>A0AAU9J2X2_9CILI</name>
<reference evidence="2" key="1">
    <citation type="submission" date="2021-09" db="EMBL/GenBank/DDBJ databases">
        <authorList>
            <consortium name="AG Swart"/>
            <person name="Singh M."/>
            <person name="Singh A."/>
            <person name="Seah K."/>
            <person name="Emmerich C."/>
        </authorList>
    </citation>
    <scope>NUCLEOTIDE SEQUENCE</scope>
    <source>
        <strain evidence="2">ATCC30299</strain>
    </source>
</reference>
<proteinExistence type="predicted"/>
<dbReference type="PANTHER" id="PTHR21847">
    <property type="entry name" value="EF-HAND CALCIUM-BINDING DOMAIN-CONTAINING PROTEIN 10"/>
    <property type="match status" value="1"/>
</dbReference>
<evidence type="ECO:0000313" key="2">
    <source>
        <dbReference type="EMBL" id="CAG9319661.1"/>
    </source>
</evidence>
<dbReference type="CDD" id="cd22961">
    <property type="entry name" value="DD_TEX55-like"/>
    <property type="match status" value="1"/>
</dbReference>
<protein>
    <recommendedName>
        <fullName evidence="1">EF-hand domain-containing protein</fullName>
    </recommendedName>
</protein>
<accession>A0AAU9J2X2</accession>
<dbReference type="InterPro" id="IPR011992">
    <property type="entry name" value="EF-hand-dom_pair"/>
</dbReference>
<dbReference type="EMBL" id="CAJZBQ010000023">
    <property type="protein sequence ID" value="CAG9319661.1"/>
    <property type="molecule type" value="Genomic_DNA"/>
</dbReference>
<evidence type="ECO:0000313" key="3">
    <source>
        <dbReference type="Proteomes" id="UP001162131"/>
    </source>
</evidence>
<dbReference type="SUPFAM" id="SSF47473">
    <property type="entry name" value="EF-hand"/>
    <property type="match status" value="1"/>
</dbReference>
<dbReference type="InterPro" id="IPR002048">
    <property type="entry name" value="EF_hand_dom"/>
</dbReference>
<gene>
    <name evidence="2" type="ORF">BSTOLATCC_MIC24212</name>
</gene>
<sequence length="135" mass="15572">MAIRNQEVTNSLIEEAELYLGRHQILELFEDLCTLLAFEKPADVKGFLINELKNRKVRGPAGNVIFTEQELKNVFTLFDLRQEGLLNREQCKEALRTIAHSAHQHETVDKLDVADRVDVMNFRKLVMHVLEGKSK</sequence>